<name>V9Z1N7_9ACTN</name>
<accession>V9Z1N7</accession>
<geneLocation type="plasmid" evidence="3">
    <name>pFRL4</name>
</geneLocation>
<organism evidence="3">
    <name type="scientific">Streptomyces sp. F2</name>
    <dbReference type="NCBI Taxonomy" id="317660"/>
    <lineage>
        <taxon>Bacteria</taxon>
        <taxon>Bacillati</taxon>
        <taxon>Actinomycetota</taxon>
        <taxon>Actinomycetes</taxon>
        <taxon>Kitasatosporales</taxon>
        <taxon>Streptomycetaceae</taxon>
        <taxon>Streptomyces</taxon>
    </lineage>
</organism>
<dbReference type="PROSITE" id="PS51257">
    <property type="entry name" value="PROKAR_LIPOPROTEIN"/>
    <property type="match status" value="1"/>
</dbReference>
<feature type="compositionally biased region" description="Low complexity" evidence="1">
    <location>
        <begin position="36"/>
        <end position="48"/>
    </location>
</feature>
<protein>
    <submittedName>
        <fullName evidence="3">YVTN family beta-propeller repeat protein</fullName>
    </submittedName>
</protein>
<dbReference type="NCBIfam" id="TIGR02276">
    <property type="entry name" value="beta_rpt_yvtn"/>
    <property type="match status" value="3"/>
</dbReference>
<reference evidence="3" key="1">
    <citation type="submission" date="2013-09" db="EMBL/GenBank/DDBJ databases">
        <title>Complete nucleotide sequence of Streptomyces linear plasmid pFRL4.</title>
        <authorList>
            <person name="Chen Z."/>
            <person name="Fang P."/>
            <person name="Qin Z."/>
        </authorList>
    </citation>
    <scope>NUCLEOTIDE SEQUENCE</scope>
    <source>
        <plasmid evidence="3">pFRL4</plasmid>
    </source>
</reference>
<dbReference type="RefSeq" id="WP_024126357.1">
    <property type="nucleotide sequence ID" value="NC_023284.1"/>
</dbReference>
<dbReference type="InterPro" id="IPR011048">
    <property type="entry name" value="Haem_d1_sf"/>
</dbReference>
<feature type="chain" id="PRO_5038922657" evidence="2">
    <location>
        <begin position="24"/>
        <end position="378"/>
    </location>
</feature>
<dbReference type="InterPro" id="IPR019405">
    <property type="entry name" value="Lactonase_7-beta_prop"/>
</dbReference>
<feature type="signal peptide" evidence="2">
    <location>
        <begin position="1"/>
        <end position="23"/>
    </location>
</feature>
<evidence type="ECO:0000256" key="2">
    <source>
        <dbReference type="SAM" id="SignalP"/>
    </source>
</evidence>
<evidence type="ECO:0000256" key="1">
    <source>
        <dbReference type="SAM" id="MobiDB-lite"/>
    </source>
</evidence>
<dbReference type="InterPro" id="IPR011964">
    <property type="entry name" value="YVTN_b-propeller_repeat"/>
</dbReference>
<feature type="region of interest" description="Disordered" evidence="1">
    <location>
        <begin position="28"/>
        <end position="48"/>
    </location>
</feature>
<dbReference type="SUPFAM" id="SSF51004">
    <property type="entry name" value="C-terminal (heme d1) domain of cytochrome cd1-nitrite reductase"/>
    <property type="match status" value="1"/>
</dbReference>
<gene>
    <name evidence="3" type="ORF">pFRL4_227</name>
</gene>
<dbReference type="InterPro" id="IPR015943">
    <property type="entry name" value="WD40/YVTN_repeat-like_dom_sf"/>
</dbReference>
<dbReference type="PANTHER" id="PTHR47197">
    <property type="entry name" value="PROTEIN NIRF"/>
    <property type="match status" value="1"/>
</dbReference>
<dbReference type="Pfam" id="PF10282">
    <property type="entry name" value="Lactonase"/>
    <property type="match status" value="1"/>
</dbReference>
<keyword evidence="3" id="KW-0614">Plasmid</keyword>
<evidence type="ECO:0000313" key="3">
    <source>
        <dbReference type="EMBL" id="AHE39460.1"/>
    </source>
</evidence>
<dbReference type="InterPro" id="IPR051200">
    <property type="entry name" value="Host-pathogen_enzymatic-act"/>
</dbReference>
<dbReference type="AlphaFoldDB" id="V9Z1N7"/>
<dbReference type="EMBL" id="KF602049">
    <property type="protein sequence ID" value="AHE39460.1"/>
    <property type="molecule type" value="Genomic_DNA"/>
</dbReference>
<sequence length="378" mass="37893">MGQRSWKVKAGAGGSAVLLATLAACSSPGNEDSRPAARASASASGPRGTVWVAEEGGNALTAIDAATNTVVTTVSGITEPHNVQVAPDGKHVYAVSGDADTVAALDTATYRLTATGPTGSAPAHVIVTPDGAKSYVTNYGDGTVSVYRAGDLTSTKVVRVGGGPHGARPTPDGSALVVANMKAETVDIIDTRTDTKTATVPAGGPPVQVAISPDGRYAFATVSQPAGVVKISLKAGKVTARTSASAAPAQLYLTPDGRTLLSADQGSEDRPGTSVSLIDTASMAVTGRLATGSGPHGLVVDPTGRRAWVTNLYDATVSVLDLTARRTAATVKVGDEPNGISFATRPPTAAAARMKVVLPSASTHPSGTGMPDDMPGMS</sequence>
<keyword evidence="2" id="KW-0732">Signal</keyword>
<proteinExistence type="predicted"/>
<dbReference type="PANTHER" id="PTHR47197:SF3">
    <property type="entry name" value="DIHYDRO-HEME D1 DEHYDROGENASE"/>
    <property type="match status" value="1"/>
</dbReference>
<dbReference type="Gene3D" id="2.130.10.10">
    <property type="entry name" value="YVTN repeat-like/Quinoprotein amine dehydrogenase"/>
    <property type="match status" value="2"/>
</dbReference>